<evidence type="ECO:0000313" key="1">
    <source>
        <dbReference type="EMBL" id="ALP42601.1"/>
    </source>
</evidence>
<dbReference type="RefSeq" id="WP_060583918.1">
    <property type="nucleotide sequence ID" value="NZ_CP013067.1"/>
</dbReference>
<dbReference type="EMBL" id="CP013067">
    <property type="protein sequence ID" value="ALP42601.1"/>
    <property type="molecule type" value="Genomic_DNA"/>
</dbReference>
<evidence type="ECO:0000313" key="2">
    <source>
        <dbReference type="Proteomes" id="UP000058114"/>
    </source>
</evidence>
<organism evidence="1 2">
    <name type="scientific">Aeromonas schubertii</name>
    <dbReference type="NCBI Taxonomy" id="652"/>
    <lineage>
        <taxon>Bacteria</taxon>
        <taxon>Pseudomonadati</taxon>
        <taxon>Pseudomonadota</taxon>
        <taxon>Gammaproteobacteria</taxon>
        <taxon>Aeromonadales</taxon>
        <taxon>Aeromonadaceae</taxon>
        <taxon>Aeromonas</taxon>
    </lineage>
</organism>
<dbReference type="AlphaFoldDB" id="A0A0S2SLJ6"/>
<name>A0A0S2SLJ6_9GAMM</name>
<dbReference type="PATRIC" id="fig|652.5.peg.535"/>
<gene>
    <name evidence="1" type="ORF">WL1483_3182</name>
</gene>
<sequence length="243" mass="28415">MARGWWIGLLFWILPVWGETVRLYNYHQHPPFMTAPQQGLTWALADYLNEKLGEPLFEVRTVNRYRLQLEMDQPDFKGVVAWVNPAWFGDEGRRRYLWSLPMMRDTNELISSRDHPIDYRGPDSIKGLTFGGIIGYHFAAVDGLVASGQMKRSDAKLAKTNLDLLLRHRIDITMVPGSALNWFILRPEYHDKLYVSPFPLFSYTRHLLLSPNLETLHRRLIPIIDAMDTDPIWHQTMARFMPH</sequence>
<accession>A0A0S2SLJ6</accession>
<protein>
    <submittedName>
        <fullName evidence="1">ABC transporter substrate-binding protein</fullName>
    </submittedName>
</protein>
<dbReference type="SUPFAM" id="SSF53850">
    <property type="entry name" value="Periplasmic binding protein-like II"/>
    <property type="match status" value="1"/>
</dbReference>
<reference evidence="2" key="1">
    <citation type="submission" date="2015-10" db="EMBL/GenBank/DDBJ databases">
        <title>Complete Genome Sequence of Aeromonas schubertii strain WL1483.</title>
        <authorList>
            <person name="Liu L."/>
        </authorList>
    </citation>
    <scope>NUCLEOTIDE SEQUENCE [LARGE SCALE GENOMIC DNA]</scope>
    <source>
        <strain evidence="2">WL1483</strain>
    </source>
</reference>
<reference evidence="1 2" key="2">
    <citation type="journal article" date="2016" name="Genome Announc.">
        <title>Complete Genome Sequence of the Highly Virulent Aeromonas schubertii Strain WL1483, Isolated from Diseased Snakehead Fish (Channa argus) in China.</title>
        <authorList>
            <person name="Liu L."/>
            <person name="Li N."/>
            <person name="Zhang D."/>
            <person name="Fu X."/>
            <person name="Shi C."/>
            <person name="Lin Q."/>
            <person name="Hao G."/>
        </authorList>
    </citation>
    <scope>NUCLEOTIDE SEQUENCE [LARGE SCALE GENOMIC DNA]</scope>
    <source>
        <strain evidence="1 2">WL1483</strain>
    </source>
</reference>
<dbReference type="KEGG" id="asr:WL1483_3182"/>
<dbReference type="Proteomes" id="UP000058114">
    <property type="component" value="Chromosome"/>
</dbReference>
<proteinExistence type="predicted"/>